<protein>
    <recommendedName>
        <fullName evidence="2">CLASP N-terminal domain-containing protein</fullName>
    </recommendedName>
</protein>
<dbReference type="GO" id="GO:0008017">
    <property type="term" value="F:microtubule binding"/>
    <property type="evidence" value="ECO:0007669"/>
    <property type="project" value="TreeGrafter"/>
</dbReference>
<evidence type="ECO:0000256" key="1">
    <source>
        <dbReference type="SAM" id="MobiDB-lite"/>
    </source>
</evidence>
<dbReference type="Gene3D" id="1.25.10.10">
    <property type="entry name" value="Leucine-rich Repeat Variant"/>
    <property type="match status" value="1"/>
</dbReference>
<dbReference type="InterPro" id="IPR016024">
    <property type="entry name" value="ARM-type_fold"/>
</dbReference>
<organism evidence="3">
    <name type="scientific">Aphanomyces astaci</name>
    <name type="common">Crayfish plague agent</name>
    <dbReference type="NCBI Taxonomy" id="112090"/>
    <lineage>
        <taxon>Eukaryota</taxon>
        <taxon>Sar</taxon>
        <taxon>Stramenopiles</taxon>
        <taxon>Oomycota</taxon>
        <taxon>Saprolegniomycetes</taxon>
        <taxon>Saprolegniales</taxon>
        <taxon>Verrucalvaceae</taxon>
        <taxon>Aphanomyces</taxon>
    </lineage>
</organism>
<dbReference type="OrthoDB" id="166659at2759"/>
<feature type="domain" description="CLASP N-terminal" evidence="2">
    <location>
        <begin position="113"/>
        <end position="230"/>
    </location>
</feature>
<evidence type="ECO:0000313" key="3">
    <source>
        <dbReference type="EMBL" id="ETV69136.1"/>
    </source>
</evidence>
<dbReference type="InterPro" id="IPR011989">
    <property type="entry name" value="ARM-like"/>
</dbReference>
<dbReference type="Pfam" id="PF12348">
    <property type="entry name" value="CLASP_N"/>
    <property type="match status" value="1"/>
</dbReference>
<dbReference type="PANTHER" id="PTHR21567">
    <property type="entry name" value="CLASP"/>
    <property type="match status" value="1"/>
</dbReference>
<dbReference type="GO" id="GO:0005881">
    <property type="term" value="C:cytoplasmic microtubule"/>
    <property type="evidence" value="ECO:0007669"/>
    <property type="project" value="TreeGrafter"/>
</dbReference>
<dbReference type="GO" id="GO:0000226">
    <property type="term" value="P:microtubule cytoskeleton organization"/>
    <property type="evidence" value="ECO:0007669"/>
    <property type="project" value="TreeGrafter"/>
</dbReference>
<accession>W4FQB8</accession>
<dbReference type="AlphaFoldDB" id="W4FQB8"/>
<reference evidence="3" key="1">
    <citation type="submission" date="2013-12" db="EMBL/GenBank/DDBJ databases">
        <title>The Genome Sequence of Aphanomyces astaci APO3.</title>
        <authorList>
            <consortium name="The Broad Institute Genomics Platform"/>
            <person name="Russ C."/>
            <person name="Tyler B."/>
            <person name="van West P."/>
            <person name="Dieguez-Uribeondo J."/>
            <person name="Young S.K."/>
            <person name="Zeng Q."/>
            <person name="Gargeya S."/>
            <person name="Fitzgerald M."/>
            <person name="Abouelleil A."/>
            <person name="Alvarado L."/>
            <person name="Chapman S.B."/>
            <person name="Gainer-Dewar J."/>
            <person name="Goldberg J."/>
            <person name="Griggs A."/>
            <person name="Gujja S."/>
            <person name="Hansen M."/>
            <person name="Howarth C."/>
            <person name="Imamovic A."/>
            <person name="Ireland A."/>
            <person name="Larimer J."/>
            <person name="McCowan C."/>
            <person name="Murphy C."/>
            <person name="Pearson M."/>
            <person name="Poon T.W."/>
            <person name="Priest M."/>
            <person name="Roberts A."/>
            <person name="Saif S."/>
            <person name="Shea T."/>
            <person name="Sykes S."/>
            <person name="Wortman J."/>
            <person name="Nusbaum C."/>
            <person name="Birren B."/>
        </authorList>
    </citation>
    <scope>NUCLEOTIDE SEQUENCE [LARGE SCALE GENOMIC DNA]</scope>
    <source>
        <strain evidence="3">APO3</strain>
    </source>
</reference>
<feature type="region of interest" description="Disordered" evidence="1">
    <location>
        <begin position="1"/>
        <end position="49"/>
    </location>
</feature>
<dbReference type="RefSeq" id="XP_009841389.1">
    <property type="nucleotide sequence ID" value="XM_009843087.1"/>
</dbReference>
<evidence type="ECO:0000259" key="2">
    <source>
        <dbReference type="Pfam" id="PF12348"/>
    </source>
</evidence>
<name>W4FQB8_APHAT</name>
<dbReference type="InterPro" id="IPR024395">
    <property type="entry name" value="CLASP_N_dom"/>
</dbReference>
<dbReference type="GeneID" id="20817093"/>
<dbReference type="EMBL" id="KI913179">
    <property type="protein sequence ID" value="ETV69136.1"/>
    <property type="molecule type" value="Genomic_DNA"/>
</dbReference>
<gene>
    <name evidence="3" type="ORF">H257_15097</name>
</gene>
<dbReference type="PANTHER" id="PTHR21567:SF87">
    <property type="entry name" value="CRESCERIN-LIKE PROTEIN CHE-12"/>
    <property type="match status" value="1"/>
</dbReference>
<sequence length="323" mass="34513">MSMNRPLKALMPRPDLVEDDFSSTRPAGRSDSIDKGSESDGLDGSAPGSDDKAVVVLATSELLPLENVAEELAALRRAIQNHDWLVQYGAIESFRRGMIHHTAATCGVVDVGLLHRLQEASLNLRSAMSKNALLALAECFEFAPDKMADLDLSTVVESILNRAACEKKFLRDAADHALAKLAAYVPTARVLTALTSVAGSKNSKLCVAGCNGTMQCLQELKSRGLVLSDQEATAALICQLVKFRSGKDAKVRDDALVALRLVSELVGSAASFEAAVAKAVTSKPVVMKVISDTKVVSRPQSKGLRPSGTSLRDNLRLNRTTVE</sequence>
<dbReference type="SUPFAM" id="SSF48371">
    <property type="entry name" value="ARM repeat"/>
    <property type="match status" value="1"/>
</dbReference>
<proteinExistence type="predicted"/>
<dbReference type="VEuPathDB" id="FungiDB:H257_15097"/>